<dbReference type="InterPro" id="IPR000594">
    <property type="entry name" value="ThiF_NAD_FAD-bd"/>
</dbReference>
<organism evidence="3 4">
    <name type="scientific">Nonomuraea monospora</name>
    <dbReference type="NCBI Taxonomy" id="568818"/>
    <lineage>
        <taxon>Bacteria</taxon>
        <taxon>Bacillati</taxon>
        <taxon>Actinomycetota</taxon>
        <taxon>Actinomycetes</taxon>
        <taxon>Streptosporangiales</taxon>
        <taxon>Streptosporangiaceae</taxon>
        <taxon>Nonomuraea</taxon>
    </lineage>
</organism>
<dbReference type="Gene3D" id="3.40.50.720">
    <property type="entry name" value="NAD(P)-binding Rossmann-like Domain"/>
    <property type="match status" value="2"/>
</dbReference>
<evidence type="ECO:0000313" key="4">
    <source>
        <dbReference type="Proteomes" id="UP001499843"/>
    </source>
</evidence>
<evidence type="ECO:0000256" key="1">
    <source>
        <dbReference type="SAM" id="MobiDB-lite"/>
    </source>
</evidence>
<feature type="compositionally biased region" description="Polar residues" evidence="1">
    <location>
        <begin position="278"/>
        <end position="287"/>
    </location>
</feature>
<feature type="domain" description="THIF-type NAD/FAD binding fold" evidence="2">
    <location>
        <begin position="120"/>
        <end position="187"/>
    </location>
</feature>
<name>A0ABP5PHC6_9ACTN</name>
<reference evidence="4" key="1">
    <citation type="journal article" date="2019" name="Int. J. Syst. Evol. Microbiol.">
        <title>The Global Catalogue of Microorganisms (GCM) 10K type strain sequencing project: providing services to taxonomists for standard genome sequencing and annotation.</title>
        <authorList>
            <consortium name="The Broad Institute Genomics Platform"/>
            <consortium name="The Broad Institute Genome Sequencing Center for Infectious Disease"/>
            <person name="Wu L."/>
            <person name="Ma J."/>
        </authorList>
    </citation>
    <scope>NUCLEOTIDE SEQUENCE [LARGE SCALE GENOMIC DNA]</scope>
    <source>
        <strain evidence="4">JCM 16114</strain>
    </source>
</reference>
<feature type="region of interest" description="Disordered" evidence="1">
    <location>
        <begin position="214"/>
        <end position="414"/>
    </location>
</feature>
<feature type="compositionally biased region" description="Low complexity" evidence="1">
    <location>
        <begin position="241"/>
        <end position="266"/>
    </location>
</feature>
<accession>A0ABP5PHC6</accession>
<keyword evidence="4" id="KW-1185">Reference proteome</keyword>
<protein>
    <recommendedName>
        <fullName evidence="2">THIF-type NAD/FAD binding fold domain-containing protein</fullName>
    </recommendedName>
</protein>
<evidence type="ECO:0000313" key="3">
    <source>
        <dbReference type="EMBL" id="GAA2210050.1"/>
    </source>
</evidence>
<dbReference type="EMBL" id="BAAAQX010000014">
    <property type="protein sequence ID" value="GAA2210050.1"/>
    <property type="molecule type" value="Genomic_DNA"/>
</dbReference>
<sequence>MKPTLRRILRDERTLQLGVHPLRAVTLRGLTEPVREWVEGLDGTRDLETVLREAALAGLDEYRARSLLDQLAAQGALHDAATGPGALRDLPLAERDRLKPELNALDLGSTAPDGMIALFERRRRSRVRVYGAGRVGAQIVALLAAAGVGHLRVLDPEETRPQDITPGGLSWAEVGMSREDGAVAVARRFTAGGGLPMESDEPTAEEYRQALDVAGVPPVPPGDPDGVRPPRASSSAGRAFGRPSVRGGGAAAASRAAASRSGASPRGAGGGGVPSGPQPTASPARRNTSSTPPPGTGATPPQGVRAAPPQGTRTPPPGTRTTPPPGARTSPSPDNRATPAPGTRTTPPQGTPAAPSQGARTSAPPGTRATPPPATRTTPPRDARPTTSPSTAEERCRPSAKAVAGGTFLGDKSDRPDLVILSQVGPLDMLLVNDLNALRIPHLLVAAFEGHGIVGPLVLPGDTACLHCLDLTRRDRDPYWPIVTARLGGYPPGEIACDVALATVVAAQASGHALAFLDGKEPSVTNGTMDVTPDWRWRRRSWKAHPQCRCMRNNPYSLRMVMAPDRD</sequence>
<gene>
    <name evidence="3" type="ORF">GCM10009850_055090</name>
</gene>
<feature type="compositionally biased region" description="Pro residues" evidence="1">
    <location>
        <begin position="314"/>
        <end position="326"/>
    </location>
</feature>
<dbReference type="InterPro" id="IPR035985">
    <property type="entry name" value="Ubiquitin-activating_enz"/>
</dbReference>
<proteinExistence type="predicted"/>
<comment type="caution">
    <text evidence="3">The sequence shown here is derived from an EMBL/GenBank/DDBJ whole genome shotgun (WGS) entry which is preliminary data.</text>
</comment>
<feature type="compositionally biased region" description="Low complexity" evidence="1">
    <location>
        <begin position="296"/>
        <end position="313"/>
    </location>
</feature>
<dbReference type="SUPFAM" id="SSF69572">
    <property type="entry name" value="Activating enzymes of the ubiquitin-like proteins"/>
    <property type="match status" value="1"/>
</dbReference>
<dbReference type="Proteomes" id="UP001499843">
    <property type="component" value="Unassembled WGS sequence"/>
</dbReference>
<feature type="compositionally biased region" description="Low complexity" evidence="1">
    <location>
        <begin position="327"/>
        <end position="378"/>
    </location>
</feature>
<dbReference type="Pfam" id="PF00899">
    <property type="entry name" value="ThiF"/>
    <property type="match status" value="1"/>
</dbReference>
<evidence type="ECO:0000259" key="2">
    <source>
        <dbReference type="Pfam" id="PF00899"/>
    </source>
</evidence>